<reference evidence="2" key="1">
    <citation type="submission" date="2020-02" db="EMBL/GenBank/DDBJ databases">
        <authorList>
            <person name="Meier V. D."/>
        </authorList>
    </citation>
    <scope>NUCLEOTIDE SEQUENCE</scope>
    <source>
        <strain evidence="2">AVDCRST_MAG88</strain>
    </source>
</reference>
<sequence>GTVHSLRRALAATPRGGRPDAGGVGRARGPDRQQRRRARARRTAAI</sequence>
<dbReference type="EMBL" id="CADCWM010000410">
    <property type="protein sequence ID" value="CAA9557141.1"/>
    <property type="molecule type" value="Genomic_DNA"/>
</dbReference>
<dbReference type="AlphaFoldDB" id="A0A6J4UVA4"/>
<proteinExistence type="predicted"/>
<feature type="compositionally biased region" description="Basic residues" evidence="1">
    <location>
        <begin position="34"/>
        <end position="46"/>
    </location>
</feature>
<feature type="non-terminal residue" evidence="2">
    <location>
        <position position="46"/>
    </location>
</feature>
<feature type="non-terminal residue" evidence="2">
    <location>
        <position position="1"/>
    </location>
</feature>
<feature type="region of interest" description="Disordered" evidence="1">
    <location>
        <begin position="1"/>
        <end position="46"/>
    </location>
</feature>
<evidence type="ECO:0000313" key="2">
    <source>
        <dbReference type="EMBL" id="CAA9557141.1"/>
    </source>
</evidence>
<gene>
    <name evidence="2" type="ORF">AVDCRST_MAG88-1200</name>
</gene>
<accession>A0A6J4UVA4</accession>
<organism evidence="2">
    <name type="scientific">uncultured Thermomicrobiales bacterium</name>
    <dbReference type="NCBI Taxonomy" id="1645740"/>
    <lineage>
        <taxon>Bacteria</taxon>
        <taxon>Pseudomonadati</taxon>
        <taxon>Thermomicrobiota</taxon>
        <taxon>Thermomicrobia</taxon>
        <taxon>Thermomicrobiales</taxon>
        <taxon>environmental samples</taxon>
    </lineage>
</organism>
<protein>
    <submittedName>
        <fullName evidence="2">Uncharacterized protein</fullName>
    </submittedName>
</protein>
<evidence type="ECO:0000256" key="1">
    <source>
        <dbReference type="SAM" id="MobiDB-lite"/>
    </source>
</evidence>
<name>A0A6J4UVA4_9BACT</name>